<dbReference type="SUPFAM" id="SSF63862">
    <property type="entry name" value="Thiamin pyrophosphokinase, substrate-binding domain"/>
    <property type="match status" value="1"/>
</dbReference>
<dbReference type="OrthoDB" id="9804377at2"/>
<protein>
    <recommendedName>
        <fullName evidence="5">Thiamine diphosphokinase</fullName>
        <ecNumber evidence="5">2.7.6.2</ecNumber>
    </recommendedName>
</protein>
<dbReference type="EMBL" id="AMRM01000010">
    <property type="protein sequence ID" value="EKF18956.1"/>
    <property type="molecule type" value="Genomic_DNA"/>
</dbReference>
<dbReference type="GO" id="GO:0005524">
    <property type="term" value="F:ATP binding"/>
    <property type="evidence" value="ECO:0007669"/>
    <property type="project" value="UniProtKB-KW"/>
</dbReference>
<dbReference type="GO" id="GO:0030975">
    <property type="term" value="F:thiamine binding"/>
    <property type="evidence" value="ECO:0007669"/>
    <property type="project" value="InterPro"/>
</dbReference>
<dbReference type="InterPro" id="IPR053149">
    <property type="entry name" value="TPK"/>
</dbReference>
<dbReference type="GO" id="GO:0016301">
    <property type="term" value="F:kinase activity"/>
    <property type="evidence" value="ECO:0007669"/>
    <property type="project" value="UniProtKB-KW"/>
</dbReference>
<evidence type="ECO:0000313" key="7">
    <source>
        <dbReference type="EMBL" id="EKF18956.1"/>
    </source>
</evidence>
<evidence type="ECO:0000313" key="8">
    <source>
        <dbReference type="Proteomes" id="UP000006786"/>
    </source>
</evidence>
<dbReference type="SUPFAM" id="SSF63999">
    <property type="entry name" value="Thiamin pyrophosphokinase, catalytic domain"/>
    <property type="match status" value="1"/>
</dbReference>
<dbReference type="EC" id="2.7.6.2" evidence="5"/>
<keyword evidence="1" id="KW-0808">Transferase</keyword>
<organism evidence="7 8">
    <name type="scientific">Nitratireductor pacificus pht-3B</name>
    <dbReference type="NCBI Taxonomy" id="391937"/>
    <lineage>
        <taxon>Bacteria</taxon>
        <taxon>Pseudomonadati</taxon>
        <taxon>Pseudomonadota</taxon>
        <taxon>Alphaproteobacteria</taxon>
        <taxon>Hyphomicrobiales</taxon>
        <taxon>Phyllobacteriaceae</taxon>
        <taxon>Nitratireductor</taxon>
    </lineage>
</organism>
<keyword evidence="3 7" id="KW-0418">Kinase</keyword>
<dbReference type="RefSeq" id="WP_008596848.1">
    <property type="nucleotide sequence ID" value="NZ_AMRM01000010.1"/>
</dbReference>
<dbReference type="NCBIfam" id="TIGR01378">
    <property type="entry name" value="thi_PPkinase"/>
    <property type="match status" value="1"/>
</dbReference>
<dbReference type="InterPro" id="IPR036759">
    <property type="entry name" value="TPK_catalytic_sf"/>
</dbReference>
<dbReference type="GO" id="GO:0006772">
    <property type="term" value="P:thiamine metabolic process"/>
    <property type="evidence" value="ECO:0007669"/>
    <property type="project" value="UniProtKB-UniRule"/>
</dbReference>
<reference evidence="7 8" key="1">
    <citation type="journal article" date="2012" name="J. Bacteriol.">
        <title>Genome Sequence of Nitratireductor pacificus Type Strain pht-3B.</title>
        <authorList>
            <person name="Lai Q."/>
            <person name="Li G."/>
            <person name="Shao Z."/>
        </authorList>
    </citation>
    <scope>NUCLEOTIDE SEQUENCE [LARGE SCALE GENOMIC DNA]</scope>
    <source>
        <strain evidence="8">pht-3B</strain>
    </source>
</reference>
<evidence type="ECO:0000259" key="6">
    <source>
        <dbReference type="SMART" id="SM00983"/>
    </source>
</evidence>
<dbReference type="STRING" id="391937.NA2_10788"/>
<keyword evidence="2" id="KW-0547">Nucleotide-binding</keyword>
<proteinExistence type="predicted"/>
<dbReference type="GO" id="GO:0009229">
    <property type="term" value="P:thiamine diphosphate biosynthetic process"/>
    <property type="evidence" value="ECO:0007669"/>
    <property type="project" value="InterPro"/>
</dbReference>
<keyword evidence="8" id="KW-1185">Reference proteome</keyword>
<dbReference type="CDD" id="cd07995">
    <property type="entry name" value="TPK"/>
    <property type="match status" value="1"/>
</dbReference>
<dbReference type="PANTHER" id="PTHR41299:SF1">
    <property type="entry name" value="THIAMINE PYROPHOSPHOKINASE"/>
    <property type="match status" value="1"/>
</dbReference>
<evidence type="ECO:0000256" key="1">
    <source>
        <dbReference type="ARBA" id="ARBA00022679"/>
    </source>
</evidence>
<dbReference type="AlphaFoldDB" id="K2M9Y1"/>
<dbReference type="Pfam" id="PF04265">
    <property type="entry name" value="TPK_B1_binding"/>
    <property type="match status" value="1"/>
</dbReference>
<name>K2M9Y1_9HYPH</name>
<evidence type="ECO:0000256" key="3">
    <source>
        <dbReference type="ARBA" id="ARBA00022777"/>
    </source>
</evidence>
<accession>K2M9Y1</accession>
<dbReference type="InterPro" id="IPR007373">
    <property type="entry name" value="Thiamin_PyroPKinase_B1-bd"/>
</dbReference>
<dbReference type="Pfam" id="PF04263">
    <property type="entry name" value="TPK_catalytic"/>
    <property type="match status" value="1"/>
</dbReference>
<dbReference type="Gene3D" id="3.40.50.10240">
    <property type="entry name" value="Thiamin pyrophosphokinase, catalytic domain"/>
    <property type="match status" value="1"/>
</dbReference>
<evidence type="ECO:0000256" key="5">
    <source>
        <dbReference type="NCBIfam" id="TIGR01378"/>
    </source>
</evidence>
<sequence>MSRFTLLLGGDLVRTPSLDALISGTRVIAADSGMRHAATLDIVPELWVGDFDSVPQDMIDAYPHVPRRVFPPEKDKTDGELAIAAALEAGATGLTLAGAFGGERPDHMFLHLTQALQLSERGIDARLTSGAQEGLPLALGRRHLFDYPQDMLFSILAFSPLSGLTVEGAKWPLDAVEVAFGSSLTLSNAVDGRLAVTLEKGRALLVAHLLDDGAH</sequence>
<dbReference type="PANTHER" id="PTHR41299">
    <property type="entry name" value="THIAMINE PYROPHOSPHOKINASE"/>
    <property type="match status" value="1"/>
</dbReference>
<evidence type="ECO:0000256" key="2">
    <source>
        <dbReference type="ARBA" id="ARBA00022741"/>
    </source>
</evidence>
<evidence type="ECO:0000256" key="4">
    <source>
        <dbReference type="ARBA" id="ARBA00022840"/>
    </source>
</evidence>
<comment type="caution">
    <text evidence="7">The sequence shown here is derived from an EMBL/GenBank/DDBJ whole genome shotgun (WGS) entry which is preliminary data.</text>
</comment>
<dbReference type="GO" id="GO:0004788">
    <property type="term" value="F:thiamine diphosphokinase activity"/>
    <property type="evidence" value="ECO:0007669"/>
    <property type="project" value="UniProtKB-UniRule"/>
</dbReference>
<dbReference type="InterPro" id="IPR036371">
    <property type="entry name" value="TPK_B1-bd_sf"/>
</dbReference>
<keyword evidence="4" id="KW-0067">ATP-binding</keyword>
<dbReference type="Proteomes" id="UP000006786">
    <property type="component" value="Unassembled WGS sequence"/>
</dbReference>
<dbReference type="eggNOG" id="COG1564">
    <property type="taxonomic scope" value="Bacteria"/>
</dbReference>
<dbReference type="InterPro" id="IPR006282">
    <property type="entry name" value="Thi_PPkinase"/>
</dbReference>
<dbReference type="SMART" id="SM00983">
    <property type="entry name" value="TPK_B1_binding"/>
    <property type="match status" value="1"/>
</dbReference>
<feature type="domain" description="Thiamin pyrophosphokinase thiamin-binding" evidence="6">
    <location>
        <begin position="140"/>
        <end position="204"/>
    </location>
</feature>
<dbReference type="InterPro" id="IPR007371">
    <property type="entry name" value="TPK_catalytic"/>
</dbReference>
<gene>
    <name evidence="7" type="ORF">NA2_10788</name>
</gene>